<evidence type="ECO:0000313" key="2">
    <source>
        <dbReference type="Proteomes" id="UP000277204"/>
    </source>
</evidence>
<sequence>MNTSSKSDNFLAQFKDINSNSLKYFTAAQFVEVWNHYDTDGNGYIEGSELDNFLREFIYSVFSEELGSETIPSDELELMKKEFMEAFDENSDNRIELTEVCLGSNHNSCSSSSGGGGGYCILCQKSSQIMFLFSQDAVVDSNPKVVEKMAKILPTEENFILLFHRDNPLDSSVEFMRVSSFLLHLLKEAKPETNIEEGKLIEYTSSIVS</sequence>
<dbReference type="GO" id="GO:1900271">
    <property type="term" value="P:regulation of long-term synaptic potentiation"/>
    <property type="evidence" value="ECO:0007669"/>
    <property type="project" value="TreeGrafter"/>
</dbReference>
<dbReference type="GO" id="GO:0030425">
    <property type="term" value="C:dendrite"/>
    <property type="evidence" value="ECO:0007669"/>
    <property type="project" value="TreeGrafter"/>
</dbReference>
<dbReference type="PANTHER" id="PTHR19972:SF10">
    <property type="entry name" value="CALBINDIN-32"/>
    <property type="match status" value="1"/>
</dbReference>
<dbReference type="InterPro" id="IPR011992">
    <property type="entry name" value="EF-hand-dom_pair"/>
</dbReference>
<dbReference type="InterPro" id="IPR018247">
    <property type="entry name" value="EF_Hand_1_Ca_BS"/>
</dbReference>
<dbReference type="Gene3D" id="1.10.238.10">
    <property type="entry name" value="EF-hand"/>
    <property type="match status" value="1"/>
</dbReference>
<organism evidence="1 2">
    <name type="scientific">Schistosoma margrebowiei</name>
    <dbReference type="NCBI Taxonomy" id="48269"/>
    <lineage>
        <taxon>Eukaryota</taxon>
        <taxon>Metazoa</taxon>
        <taxon>Spiralia</taxon>
        <taxon>Lophotrochozoa</taxon>
        <taxon>Platyhelminthes</taxon>
        <taxon>Trematoda</taxon>
        <taxon>Digenea</taxon>
        <taxon>Strigeidida</taxon>
        <taxon>Schistosomatoidea</taxon>
        <taxon>Schistosomatidae</taxon>
        <taxon>Schistosoma</taxon>
    </lineage>
</organism>
<dbReference type="SUPFAM" id="SSF47473">
    <property type="entry name" value="EF-hand"/>
    <property type="match status" value="1"/>
</dbReference>
<dbReference type="Pfam" id="PF13499">
    <property type="entry name" value="EF-hand_7"/>
    <property type="match status" value="1"/>
</dbReference>
<dbReference type="AlphaFoldDB" id="A0A183MKT6"/>
<name>A0A183MKT6_9TREM</name>
<dbReference type="PANTHER" id="PTHR19972">
    <property type="entry name" value="CALBINDIN"/>
    <property type="match status" value="1"/>
</dbReference>
<dbReference type="PROSITE" id="PS50222">
    <property type="entry name" value="EF_HAND_2"/>
    <property type="match status" value="1"/>
</dbReference>
<evidence type="ECO:0000313" key="1">
    <source>
        <dbReference type="EMBL" id="VDP21629.1"/>
    </source>
</evidence>
<keyword evidence="2" id="KW-1185">Reference proteome</keyword>
<dbReference type="GO" id="GO:0005634">
    <property type="term" value="C:nucleus"/>
    <property type="evidence" value="ECO:0007669"/>
    <property type="project" value="TreeGrafter"/>
</dbReference>
<dbReference type="InterPro" id="IPR051001">
    <property type="entry name" value="Calbindin_Ca-bind"/>
</dbReference>
<dbReference type="PROSITE" id="PS00018">
    <property type="entry name" value="EF_HAND_1"/>
    <property type="match status" value="2"/>
</dbReference>
<dbReference type="GO" id="GO:0043195">
    <property type="term" value="C:terminal bouton"/>
    <property type="evidence" value="ECO:0007669"/>
    <property type="project" value="TreeGrafter"/>
</dbReference>
<protein>
    <submittedName>
        <fullName evidence="1">Uncharacterized protein</fullName>
    </submittedName>
</protein>
<reference evidence="1 2" key="1">
    <citation type="submission" date="2018-11" db="EMBL/GenBank/DDBJ databases">
        <authorList>
            <consortium name="Pathogen Informatics"/>
        </authorList>
    </citation>
    <scope>NUCLEOTIDE SEQUENCE [LARGE SCALE GENOMIC DNA]</scope>
    <source>
        <strain evidence="1 2">Zambia</strain>
    </source>
</reference>
<dbReference type="EMBL" id="UZAI01017191">
    <property type="protein sequence ID" value="VDP21629.1"/>
    <property type="molecule type" value="Genomic_DNA"/>
</dbReference>
<dbReference type="Proteomes" id="UP000277204">
    <property type="component" value="Unassembled WGS sequence"/>
</dbReference>
<dbReference type="STRING" id="48269.A0A183MKT6"/>
<dbReference type="SMART" id="SM00054">
    <property type="entry name" value="EFh"/>
    <property type="match status" value="1"/>
</dbReference>
<dbReference type="GO" id="GO:0099509">
    <property type="term" value="P:regulation of presynaptic cytosolic calcium ion concentration"/>
    <property type="evidence" value="ECO:0007669"/>
    <property type="project" value="TreeGrafter"/>
</dbReference>
<dbReference type="GO" id="GO:0005509">
    <property type="term" value="F:calcium ion binding"/>
    <property type="evidence" value="ECO:0007669"/>
    <property type="project" value="InterPro"/>
</dbReference>
<dbReference type="GO" id="GO:0005829">
    <property type="term" value="C:cytosol"/>
    <property type="evidence" value="ECO:0007669"/>
    <property type="project" value="TreeGrafter"/>
</dbReference>
<dbReference type="InterPro" id="IPR002048">
    <property type="entry name" value="EF_hand_dom"/>
</dbReference>
<proteinExistence type="predicted"/>
<accession>A0A183MKT6</accession>
<gene>
    <name evidence="1" type="ORF">SMRZ_LOCUS16661</name>
</gene>